<feature type="domain" description="PKD" evidence="10">
    <location>
        <begin position="1367"/>
        <end position="1425"/>
    </location>
</feature>
<dbReference type="InterPro" id="IPR000601">
    <property type="entry name" value="PKD_dom"/>
</dbReference>
<dbReference type="InterPro" id="IPR002889">
    <property type="entry name" value="WSC_carb-bd"/>
</dbReference>
<dbReference type="InterPro" id="IPR001024">
    <property type="entry name" value="PLAT/LH2_dom"/>
</dbReference>
<evidence type="ECO:0000256" key="2">
    <source>
        <dbReference type="ARBA" id="ARBA00007200"/>
    </source>
</evidence>
<evidence type="ECO:0000256" key="1">
    <source>
        <dbReference type="ARBA" id="ARBA00004141"/>
    </source>
</evidence>
<dbReference type="PROSITE" id="PS50095">
    <property type="entry name" value="PLAT"/>
    <property type="match status" value="1"/>
</dbReference>
<comment type="similarity">
    <text evidence="2">Belongs to the polycystin family.</text>
</comment>
<keyword evidence="3 9" id="KW-0812">Transmembrane</keyword>
<keyword evidence="5 9" id="KW-1133">Transmembrane helix</keyword>
<comment type="caution">
    <text evidence="13">The sequence shown here is derived from an EMBL/GenBank/DDBJ whole genome shotgun (WGS) entry which is preliminary data.</text>
</comment>
<dbReference type="InterPro" id="IPR042060">
    <property type="entry name" value="PLAT_polycystin1"/>
</dbReference>
<dbReference type="OrthoDB" id="444119at2759"/>
<evidence type="ECO:0000256" key="9">
    <source>
        <dbReference type="SAM" id="Phobius"/>
    </source>
</evidence>
<dbReference type="PANTHER" id="PTHR46730">
    <property type="entry name" value="POLYCYSTIN-1"/>
    <property type="match status" value="1"/>
</dbReference>
<dbReference type="FunFam" id="2.60.60.20:FF:000022">
    <property type="entry name" value="Uncharacterized protein"/>
    <property type="match status" value="1"/>
</dbReference>
<gene>
    <name evidence="13" type="ORF">MEDL_9038</name>
</gene>
<dbReference type="InterPro" id="IPR035986">
    <property type="entry name" value="PKD_dom_sf"/>
</dbReference>
<evidence type="ECO:0000256" key="5">
    <source>
        <dbReference type="ARBA" id="ARBA00022989"/>
    </source>
</evidence>
<feature type="transmembrane region" description="Helical" evidence="9">
    <location>
        <begin position="2829"/>
        <end position="2852"/>
    </location>
</feature>
<reference evidence="13" key="1">
    <citation type="submission" date="2021-03" db="EMBL/GenBank/DDBJ databases">
        <authorList>
            <person name="Bekaert M."/>
        </authorList>
    </citation>
    <scope>NUCLEOTIDE SEQUENCE</scope>
</reference>
<feature type="domain" description="PLAT" evidence="11">
    <location>
        <begin position="2627"/>
        <end position="2744"/>
    </location>
</feature>
<sequence length="2853" mass="319445">MLIVRKVKIIFRPARRKIVQTALLLGRVKFIYSAYQGCYQDSPVSRELYVNPGNYDPSSIDATECENLCGRQGYGYAGLTAGKVCLCGQTITSSSTGICDVTCPGDITQFCGTSDIYDSVYTAPVKMTGFKIVPAKEVMETYALSTINFNITGGTGLLFNGTIYDGGSSFGPLTTLLVNYNIRRSGEVGMTANVTNDIDTMFDETTLKVQTRVKKLKLSCEETVVMQTRFDCYLTVAMGTNLNIAVDMGDGKVYTLKSPGTNSLMTGQSSGITSGDSYPGDMLYFMPEHTISTNGTLAAIEFEATATGLIYVQVYRPFCASDYYFCPKSSSCILNGVLCNSQPTAARWKHQCGSGTIYSLVKRVCVDMSTGQPVPHTVIQDWSSMLMTKYALIGQIAVTIPTIGQQFYEIPDIELLSVEQGDVMALKEPTGKIAMLTATGKNYEFYYDVNSDTAWGSRLTSGYNLTTTPAIFTSQHALKTFIEKPSRIKFRHTFLDIDAFYNVTATVQNDVTNPHRQAVALVEQLILIADVHIEVPYAVATNESFYFNVSQHNGTKPVYTWDFGNGEGITTTERYVQHTYNETGVYTVTFTATNAVNSITNTYTIIVQDPIQNLTVEKYHIPSIWGNLSTVLWNITQGTNVTYKAIMGDGIMYIFSYPFIAIVVETTVHNNNSTNSTEVLPMNSNTTTSTPPVSLQPKYDGTSNGMEGFISHLYLTPDFYTFMLIAENDVSTMNITFIIPVQDLITGFLILPTSPIPFYNTRNVYMSLVSGSHLEITAVLNSSILNITSFDETAGTGYVVIVPGSYNITGSHFLEVNMTNLVSPIVTYSIEVWIDYLITSLSIDIDRSYIPVGDQVTFVIGMYWCSRFTSYIDFMDSTTTQSFYYDVLLDPETFNYTHSYYSPGVYPVNFTIQSPIDYHNSQHDIYVQYGVKNVDVKWTQLVRIEPGASGGKANIWLRFMGGVPMPTMASYFIDFDDNSTSTGSFEEPILPSNTAPVDTTIGIDCEKVIQLCKQTTYNVNSTTTETTAKTTTASDNTTVPDCPLDQYNYCMLTVPPAGPTATSIIATTMAQDFFSIPISYIYTTENTYNVSVNISNLVSYMFFTLPIEADKPIYGLVFRPYPPYVPIDTNGILNISMSWGSRATCTFYIGDGSPLVSLPCDHYEQVSYSYLFSVVGVYHSKVFSINSLGSVNVSSSTGPIIVQIPVTKFSLLCPDNSNYIGPPWTVEYKRNVSFELVWDHQNNNRYPTNASYTIDFGDGIVSSPELLPTTFEDKNYYLCPSNCYKVFTFYHTYVRGGNYSVNINIWNLVSDVTYSAKHDLYEGLVGLGLTVTDFDSSTNVEKLGGGPDQNYFAQEHQVKFVASLEHGSHVTYKWTYGDTMNATDESFFYKNSAYHMYINDICYTVKLVVENFNNSLNLSQDICIQRGCFEIGLFCDNPRAKNSTFVYQIHPGMVGSNACYIMDLSNMADPNRYIMFGDATQCSTIPEWNDVWINTDTLRFDLDSDIWYANKTANPSYYNITLDSTFIFEGYYDVSLKCQNKVSNEGYDFRVGVTKGPCWWPLVNVTEPNTCDEPMCDPNTPGLKTHYKSLKLIVNSNVVINCTATKIAYFWWQVYKIDENSGNETAIVNLNGADVYSIGARQLILEPRTLDYGLYRFRLNVSMNEVIGMVTVDECFIRIIATPLTIEISGGDFMMRRWGDVNPLNIDALTYAYDPDVDPSDKSGMTFIWTCRRLCETWPVYNSDWTINKPFTTNCTYSQGDGQNDRGCSKVDGANYAGILPNASSGILNTLYPGDMYENDEVEIKVYVIKGDRRVSDSQNIFIAEGDPPIMDTFWCILTGRHSQVAESEWNKYASAGMEGPTMAILPNCDRLQRNVSRYYYFRVQTWRWGTSVNLCGWASRTFYINERPSSRDATITVTPTVGVAYETKFNVRCRGFKDYENGYSFKLYKFGYRADYSKPYVWFYEGRFPYNDGSEGPIPDGLPENSYKVEIIARAYDQVDPANQQDVANILASATSETGIVNNLFVGADIKIAPVAKVLGKFLNEEADSAPSDQEIIATTLATNMNETARLAMEQQLIAERGEAKVRRTETRAAILDGFKRIKAPSLEAVQNTAAALSELTKKQDELTETAQDDATEILQSYTNLLRDVTLVSADDREETATTMVEALGNLMHAAGHMSESAEDQSTSLYNEYYSGISTTPSGVSTTTLTAAQFQAKQNELDRQKTKGKEIYSKVEAQTDNLIKTISTYKVVGEKDAILESPKLNITLRKRLTIDMNDKPLLEVGGFSSVLMPKSQSIFGDTGNETTFFVATEALRMTNNPFTWTDTTAGSAQKISSDVVSLRYRNDSGLEVPVEDNSQMFDIFVDRTNFDTSVNIVRNVTRAWDQSMVIHSVNIENTGSLHIKLEQILNITDMIDYIEEMFANVANNNNTNDTQTEFALELKPVEWYVFVKANEPPTTTDYDFNCTLPLSDDALAEMLSYIDAKNYENDTTADRSSYIHEQPDSYTCFFTNDFLSINETTKFYIGIKHLVMNMSEDHPLYWHYYSTAPPTTTPPTTTPKLPQYQKGRNPKPTQPPPEPAYKQAVYRISIFSAYCIWWDRMADQWSNEGCEAGSSPLPDNDPRDKYLYEIQVFTGSRKGAGTTAKVSFILTGEKEETSPRFLADEKRPVLQASNIDGFVMAVPKPLGKLTHLRIWHDNMGSNPPWYFSRMQIEDLQTGDKYFFVCENWLSLDDDDGLIDRMIPVAGRAELTSFNYLFWTKTKYSLADGHLWFSIFKRPAKSNFTRIQRLTCCLSLLFATMVTSIAFYKSDEGSNPKEYGVGPIVVTPTGLYIGLVSGLMSLPINLLIVALFR</sequence>
<organism evidence="13 14">
    <name type="scientific">Mytilus edulis</name>
    <name type="common">Blue mussel</name>
    <dbReference type="NCBI Taxonomy" id="6550"/>
    <lineage>
        <taxon>Eukaryota</taxon>
        <taxon>Metazoa</taxon>
        <taxon>Spiralia</taxon>
        <taxon>Lophotrochozoa</taxon>
        <taxon>Mollusca</taxon>
        <taxon>Bivalvia</taxon>
        <taxon>Autobranchia</taxon>
        <taxon>Pteriomorphia</taxon>
        <taxon>Mytilida</taxon>
        <taxon>Mytiloidea</taxon>
        <taxon>Mytilidae</taxon>
        <taxon>Mytilinae</taxon>
        <taxon>Mytilus</taxon>
    </lineage>
</organism>
<dbReference type="PANTHER" id="PTHR46730:SF1">
    <property type="entry name" value="PLAT DOMAIN-CONTAINING PROTEIN"/>
    <property type="match status" value="1"/>
</dbReference>
<dbReference type="Gene3D" id="2.60.60.20">
    <property type="entry name" value="PLAT/LH2 domain"/>
    <property type="match status" value="1"/>
</dbReference>
<protein>
    <submittedName>
        <fullName evidence="13">PKD1L2</fullName>
    </submittedName>
</protein>
<dbReference type="InterPro" id="IPR013783">
    <property type="entry name" value="Ig-like_fold"/>
</dbReference>
<evidence type="ECO:0000259" key="12">
    <source>
        <dbReference type="PROSITE" id="PS51212"/>
    </source>
</evidence>
<dbReference type="GO" id="GO:0005929">
    <property type="term" value="C:cilium"/>
    <property type="evidence" value="ECO:0007669"/>
    <property type="project" value="UniProtKB-ARBA"/>
</dbReference>
<accession>A0A8S3QD08</accession>
<name>A0A8S3QD08_MYTED</name>
<dbReference type="InterPro" id="IPR022409">
    <property type="entry name" value="PKD/Chitinase_dom"/>
</dbReference>
<dbReference type="Pfam" id="PF02010">
    <property type="entry name" value="REJ"/>
    <property type="match status" value="2"/>
</dbReference>
<evidence type="ECO:0000256" key="7">
    <source>
        <dbReference type="PROSITE-ProRule" id="PRU00152"/>
    </source>
</evidence>
<feature type="domain" description="WSC" evidence="12">
    <location>
        <begin position="32"/>
        <end position="124"/>
    </location>
</feature>
<evidence type="ECO:0000256" key="6">
    <source>
        <dbReference type="ARBA" id="ARBA00023136"/>
    </source>
</evidence>
<evidence type="ECO:0000256" key="8">
    <source>
        <dbReference type="SAM" id="MobiDB-lite"/>
    </source>
</evidence>
<evidence type="ECO:0000256" key="4">
    <source>
        <dbReference type="ARBA" id="ARBA00022737"/>
    </source>
</evidence>
<dbReference type="SUPFAM" id="SSF49299">
    <property type="entry name" value="PKD domain"/>
    <property type="match status" value="3"/>
</dbReference>
<dbReference type="SMART" id="SM00308">
    <property type="entry name" value="LH2"/>
    <property type="match status" value="1"/>
</dbReference>
<dbReference type="SMART" id="SM00089">
    <property type="entry name" value="PKD"/>
    <property type="match status" value="2"/>
</dbReference>
<dbReference type="PROSITE" id="PS50093">
    <property type="entry name" value="PKD"/>
    <property type="match status" value="2"/>
</dbReference>
<dbReference type="GO" id="GO:0005886">
    <property type="term" value="C:plasma membrane"/>
    <property type="evidence" value="ECO:0007669"/>
    <property type="project" value="TreeGrafter"/>
</dbReference>
<dbReference type="SMART" id="SM00321">
    <property type="entry name" value="WSC"/>
    <property type="match status" value="1"/>
</dbReference>
<dbReference type="InterPro" id="IPR036392">
    <property type="entry name" value="PLAT/LH2_dom_sf"/>
</dbReference>
<dbReference type="Pfam" id="PF01477">
    <property type="entry name" value="PLAT"/>
    <property type="match status" value="1"/>
</dbReference>
<dbReference type="PROSITE" id="PS51212">
    <property type="entry name" value="WSC"/>
    <property type="match status" value="1"/>
</dbReference>
<evidence type="ECO:0000313" key="13">
    <source>
        <dbReference type="EMBL" id="CAG2193969.1"/>
    </source>
</evidence>
<keyword evidence="6 9" id="KW-0472">Membrane</keyword>
<dbReference type="GO" id="GO:0005261">
    <property type="term" value="F:monoatomic cation channel activity"/>
    <property type="evidence" value="ECO:0007669"/>
    <property type="project" value="TreeGrafter"/>
</dbReference>
<dbReference type="Pfam" id="PF01822">
    <property type="entry name" value="WSC"/>
    <property type="match status" value="1"/>
</dbReference>
<keyword evidence="4" id="KW-0677">Repeat</keyword>
<dbReference type="CDD" id="cd00146">
    <property type="entry name" value="PKD"/>
    <property type="match status" value="1"/>
</dbReference>
<evidence type="ECO:0000256" key="3">
    <source>
        <dbReference type="ARBA" id="ARBA00022692"/>
    </source>
</evidence>
<evidence type="ECO:0000313" key="14">
    <source>
        <dbReference type="Proteomes" id="UP000683360"/>
    </source>
</evidence>
<proteinExistence type="inferred from homology"/>
<evidence type="ECO:0000259" key="10">
    <source>
        <dbReference type="PROSITE" id="PS50093"/>
    </source>
</evidence>
<dbReference type="Pfam" id="PF00801">
    <property type="entry name" value="PKD"/>
    <property type="match status" value="1"/>
</dbReference>
<dbReference type="Gene3D" id="2.60.40.10">
    <property type="entry name" value="Immunoglobulins"/>
    <property type="match status" value="1"/>
</dbReference>
<dbReference type="EMBL" id="CAJPWZ010000467">
    <property type="protein sequence ID" value="CAG2193969.1"/>
    <property type="molecule type" value="Genomic_DNA"/>
</dbReference>
<dbReference type="GO" id="GO:0006816">
    <property type="term" value="P:calcium ion transport"/>
    <property type="evidence" value="ECO:0007669"/>
    <property type="project" value="TreeGrafter"/>
</dbReference>
<evidence type="ECO:0000259" key="11">
    <source>
        <dbReference type="PROSITE" id="PS50095"/>
    </source>
</evidence>
<feature type="compositionally biased region" description="Low complexity" evidence="8">
    <location>
        <begin position="675"/>
        <end position="692"/>
    </location>
</feature>
<dbReference type="Proteomes" id="UP000683360">
    <property type="component" value="Unassembled WGS sequence"/>
</dbReference>
<comment type="subcellular location">
    <subcellularLocation>
        <location evidence="1">Membrane</location>
        <topology evidence="1">Multi-pass membrane protein</topology>
    </subcellularLocation>
</comment>
<feature type="region of interest" description="Disordered" evidence="8">
    <location>
        <begin position="2553"/>
        <end position="2580"/>
    </location>
</feature>
<feature type="region of interest" description="Disordered" evidence="8">
    <location>
        <begin position="675"/>
        <end position="694"/>
    </location>
</feature>
<feature type="domain" description="PKD" evidence="10">
    <location>
        <begin position="528"/>
        <end position="614"/>
    </location>
</feature>
<dbReference type="SUPFAM" id="SSF49723">
    <property type="entry name" value="Lipase/lipooxygenase domain (PLAT/LH2 domain)"/>
    <property type="match status" value="1"/>
</dbReference>
<dbReference type="CDD" id="cd01752">
    <property type="entry name" value="PLAT_polycystin"/>
    <property type="match status" value="1"/>
</dbReference>
<keyword evidence="14" id="KW-1185">Reference proteome</keyword>
<dbReference type="InterPro" id="IPR002859">
    <property type="entry name" value="PKD/REJ-like"/>
</dbReference>
<comment type="caution">
    <text evidence="7">Lacks conserved residue(s) required for the propagation of feature annotation.</text>
</comment>